<feature type="transmembrane region" description="Helical" evidence="1">
    <location>
        <begin position="53"/>
        <end position="78"/>
    </location>
</feature>
<feature type="transmembrane region" description="Helical" evidence="1">
    <location>
        <begin position="20"/>
        <end position="47"/>
    </location>
</feature>
<keyword evidence="1" id="KW-0472">Membrane</keyword>
<evidence type="ECO:0000313" key="3">
    <source>
        <dbReference type="Proteomes" id="UP000267096"/>
    </source>
</evidence>
<evidence type="ECO:0000313" key="2">
    <source>
        <dbReference type="EMBL" id="VDK59216.1"/>
    </source>
</evidence>
<sequence length="126" mass="14381">MIAYRRRSEMMGHACNKYLIVTQTTITLAYIIFWCLPSMIYLVAIILRIQAVVFGTITLVLSVGSGCFASLSPFLFLWKHTEFRAYFMRFYHIPMKRTKKITVSPQTAISLAILSPTARCQTSSIC</sequence>
<proteinExistence type="predicted"/>
<keyword evidence="3" id="KW-1185">Reference proteome</keyword>
<reference evidence="4" key="1">
    <citation type="submission" date="2017-02" db="UniProtKB">
        <authorList>
            <consortium name="WormBaseParasite"/>
        </authorList>
    </citation>
    <scope>IDENTIFICATION</scope>
</reference>
<dbReference type="EMBL" id="UYRR01033628">
    <property type="protein sequence ID" value="VDK59216.1"/>
    <property type="molecule type" value="Genomic_DNA"/>
</dbReference>
<evidence type="ECO:0000313" key="4">
    <source>
        <dbReference type="WBParaSite" id="ASIM_0001758701-mRNA-1"/>
    </source>
</evidence>
<organism evidence="4">
    <name type="scientific">Anisakis simplex</name>
    <name type="common">Herring worm</name>
    <dbReference type="NCBI Taxonomy" id="6269"/>
    <lineage>
        <taxon>Eukaryota</taxon>
        <taxon>Metazoa</taxon>
        <taxon>Ecdysozoa</taxon>
        <taxon>Nematoda</taxon>
        <taxon>Chromadorea</taxon>
        <taxon>Rhabditida</taxon>
        <taxon>Spirurina</taxon>
        <taxon>Ascaridomorpha</taxon>
        <taxon>Ascaridoidea</taxon>
        <taxon>Anisakidae</taxon>
        <taxon>Anisakis</taxon>
        <taxon>Anisakis simplex complex</taxon>
    </lineage>
</organism>
<name>A0A0M3K9E3_ANISI</name>
<evidence type="ECO:0000256" key="1">
    <source>
        <dbReference type="SAM" id="Phobius"/>
    </source>
</evidence>
<gene>
    <name evidence="2" type="ORF">ASIM_LOCUS16991</name>
</gene>
<accession>A0A0M3K9E3</accession>
<dbReference type="AlphaFoldDB" id="A0A0M3K9E3"/>
<reference evidence="2 3" key="2">
    <citation type="submission" date="2018-11" db="EMBL/GenBank/DDBJ databases">
        <authorList>
            <consortium name="Pathogen Informatics"/>
        </authorList>
    </citation>
    <scope>NUCLEOTIDE SEQUENCE [LARGE SCALE GENOMIC DNA]</scope>
</reference>
<keyword evidence="1" id="KW-0812">Transmembrane</keyword>
<keyword evidence="1" id="KW-1133">Transmembrane helix</keyword>
<dbReference type="WBParaSite" id="ASIM_0001758701-mRNA-1">
    <property type="protein sequence ID" value="ASIM_0001758701-mRNA-1"/>
    <property type="gene ID" value="ASIM_0001758701"/>
</dbReference>
<protein>
    <submittedName>
        <fullName evidence="4">G_PROTEIN_RECEP_F1_2 domain-containing protein</fullName>
    </submittedName>
</protein>
<dbReference type="Proteomes" id="UP000267096">
    <property type="component" value="Unassembled WGS sequence"/>
</dbReference>